<dbReference type="InterPro" id="IPR045275">
    <property type="entry name" value="MscS_archaea/bacteria_type"/>
</dbReference>
<feature type="transmembrane region" description="Helical" evidence="1">
    <location>
        <begin position="44"/>
        <end position="68"/>
    </location>
</feature>
<feature type="transmembrane region" description="Helical" evidence="1">
    <location>
        <begin position="231"/>
        <end position="252"/>
    </location>
</feature>
<feature type="transmembrane region" description="Helical" evidence="1">
    <location>
        <begin position="461"/>
        <end position="485"/>
    </location>
</feature>
<evidence type="ECO:0000313" key="3">
    <source>
        <dbReference type="Proteomes" id="UP000050465"/>
    </source>
</evidence>
<feature type="transmembrane region" description="Helical" evidence="1">
    <location>
        <begin position="198"/>
        <end position="219"/>
    </location>
</feature>
<reference evidence="2 3" key="1">
    <citation type="submission" date="2015-09" db="EMBL/GenBank/DDBJ databases">
        <title>Identification and resolution of microdiversity through metagenomic sequencing of parallel consortia.</title>
        <authorList>
            <person name="Nelson W.C."/>
            <person name="Romine M.F."/>
            <person name="Lindemann S.R."/>
        </authorList>
    </citation>
    <scope>NUCLEOTIDE SEQUENCE [LARGE SCALE GENOMIC DNA]</scope>
    <source>
        <strain evidence="2">Ana</strain>
    </source>
</reference>
<keyword evidence="1" id="KW-0472">Membrane</keyword>
<comment type="caution">
    <text evidence="2">The sequence shown here is derived from an EMBL/GenBank/DDBJ whole genome shotgun (WGS) entry which is preliminary data.</text>
</comment>
<evidence type="ECO:0000313" key="2">
    <source>
        <dbReference type="EMBL" id="KPQ34829.1"/>
    </source>
</evidence>
<proteinExistence type="predicted"/>
<accession>A0A0P8BMB2</accession>
<feature type="transmembrane region" description="Helical" evidence="1">
    <location>
        <begin position="432"/>
        <end position="455"/>
    </location>
</feature>
<dbReference type="Pfam" id="PF05552">
    <property type="entry name" value="MS_channel_1st_1"/>
    <property type="match status" value="4"/>
</dbReference>
<feature type="transmembrane region" description="Helical" evidence="1">
    <location>
        <begin position="98"/>
        <end position="118"/>
    </location>
</feature>
<dbReference type="STRING" id="1666911.HLUCCA11_12880"/>
<dbReference type="PATRIC" id="fig|1666911.3.peg.4785"/>
<feature type="transmembrane region" description="Helical" evidence="1">
    <location>
        <begin position="506"/>
        <end position="525"/>
    </location>
</feature>
<name>A0A0P8BMB2_9CYAN</name>
<keyword evidence="1" id="KW-1133">Transmembrane helix</keyword>
<dbReference type="PANTHER" id="PTHR30221:SF1">
    <property type="entry name" value="SMALL-CONDUCTANCE MECHANOSENSITIVE CHANNEL"/>
    <property type="match status" value="1"/>
</dbReference>
<dbReference type="PANTHER" id="PTHR30221">
    <property type="entry name" value="SMALL-CONDUCTANCE MECHANOSENSITIVE CHANNEL"/>
    <property type="match status" value="1"/>
</dbReference>
<feature type="transmembrane region" description="Helical" evidence="1">
    <location>
        <begin position="138"/>
        <end position="159"/>
    </location>
</feature>
<organism evidence="2 3">
    <name type="scientific">Phormidesmis priestleyi Ana</name>
    <dbReference type="NCBI Taxonomy" id="1666911"/>
    <lineage>
        <taxon>Bacteria</taxon>
        <taxon>Bacillati</taxon>
        <taxon>Cyanobacteriota</taxon>
        <taxon>Cyanophyceae</taxon>
        <taxon>Leptolyngbyales</taxon>
        <taxon>Leptolyngbyaceae</taxon>
        <taxon>Phormidesmis</taxon>
    </lineage>
</organism>
<feature type="transmembrane region" description="Helical" evidence="1">
    <location>
        <begin position="531"/>
        <end position="551"/>
    </location>
</feature>
<gene>
    <name evidence="2" type="ORF">HLUCCA11_12880</name>
</gene>
<dbReference type="Proteomes" id="UP000050465">
    <property type="component" value="Unassembled WGS sequence"/>
</dbReference>
<dbReference type="NCBIfam" id="NF033912">
    <property type="entry name" value="msc"/>
    <property type="match status" value="1"/>
</dbReference>
<dbReference type="GO" id="GO:0008381">
    <property type="term" value="F:mechanosensitive monoatomic ion channel activity"/>
    <property type="evidence" value="ECO:0007669"/>
    <property type="project" value="InterPro"/>
</dbReference>
<feature type="transmembrane region" description="Helical" evidence="1">
    <location>
        <begin position="287"/>
        <end position="309"/>
    </location>
</feature>
<sequence>MSPPIGDRLPGLEPPSYLAQVTTREFDPGALGERFTGLFPAGSLGTLIGAALFLILGFIVAAIAAWIVRSLLNKTDVDERIAASISGSGTNTINLAKWISTAVFWTIGLFAVIGFLNALQLTSVSDPLTSLLDTVLQYIPRIFSAGILLAVAWVIATIVRTLVNRFLEGFDLDERLAENTGVDPRENSIKIHETLGNALYWFIFLLFLPAILGALALEGLLDPVQGLLDQFLSAIPQIITAIIIFAIGWLIAKIVRGIVTNLLAASGIDGLGSRLGLSSSTVPGSGLSLSGLVGTIAYVFILIPVAIAALQELDIAAISVPAVSMLNQVLDFIPLLLAAGVVLTVFYFIGKFVSELVTSVLESAGFDSVLGILGLPDMAPPTSEPTTPPPAAYDPNMAGTTGIQPGSTVIQPSSYSSSTSTSTSSSKSPSEIAGLVVLVGIVLFGLVTATEILQLDQLTDIVTAVLGIAAQVLVGVVIFAIGLYIANLAYRVIKAGGSSGMLAQSARVVILAFVGALALAQMGVAPNIVNLAFGLLLGAVAVAIAIAFGLGGRDVAGKQLQEWLNELKR</sequence>
<keyword evidence="1" id="KW-0812">Transmembrane</keyword>
<feature type="transmembrane region" description="Helical" evidence="1">
    <location>
        <begin position="329"/>
        <end position="349"/>
    </location>
</feature>
<dbReference type="InterPro" id="IPR008910">
    <property type="entry name" value="MSC_TM_helix"/>
</dbReference>
<evidence type="ECO:0000256" key="1">
    <source>
        <dbReference type="SAM" id="Phobius"/>
    </source>
</evidence>
<dbReference type="EMBL" id="LJZR01000016">
    <property type="protein sequence ID" value="KPQ34829.1"/>
    <property type="molecule type" value="Genomic_DNA"/>
</dbReference>
<protein>
    <submittedName>
        <fullName evidence="2">Conserved TM helix</fullName>
    </submittedName>
</protein>
<dbReference type="AlphaFoldDB" id="A0A0P8BMB2"/>
<dbReference type="Gene3D" id="1.10.287.1260">
    <property type="match status" value="1"/>
</dbReference>